<gene>
    <name evidence="3" type="ORF">IAB12_05735</name>
</gene>
<evidence type="ECO:0000256" key="1">
    <source>
        <dbReference type="SAM" id="Phobius"/>
    </source>
</evidence>
<protein>
    <submittedName>
        <fullName evidence="3">Efflux RND transporter periplasmic adaptor subunit</fullName>
    </submittedName>
</protein>
<evidence type="ECO:0000313" key="4">
    <source>
        <dbReference type="Proteomes" id="UP000823936"/>
    </source>
</evidence>
<organism evidence="3 4">
    <name type="scientific">Candidatus Ornithospirochaeta avicola</name>
    <dbReference type="NCBI Taxonomy" id="2840896"/>
    <lineage>
        <taxon>Bacteria</taxon>
        <taxon>Pseudomonadati</taxon>
        <taxon>Spirochaetota</taxon>
        <taxon>Spirochaetia</taxon>
        <taxon>Spirochaetales</taxon>
        <taxon>Spirochaetaceae</taxon>
        <taxon>Spirochaetaceae incertae sedis</taxon>
        <taxon>Candidatus Ornithospirochaeta</taxon>
    </lineage>
</organism>
<reference evidence="3" key="2">
    <citation type="submission" date="2021-04" db="EMBL/GenBank/DDBJ databases">
        <authorList>
            <person name="Gilroy R."/>
        </authorList>
    </citation>
    <scope>NUCLEOTIDE SEQUENCE</scope>
    <source>
        <strain evidence="3">Gambia11-129</strain>
    </source>
</reference>
<dbReference type="Gene3D" id="2.40.30.170">
    <property type="match status" value="1"/>
</dbReference>
<dbReference type="AlphaFoldDB" id="A0A9D1TNR1"/>
<evidence type="ECO:0000259" key="2">
    <source>
        <dbReference type="Pfam" id="PF25917"/>
    </source>
</evidence>
<feature type="domain" description="Multidrug resistance protein MdtA-like barrel-sandwich hybrid" evidence="2">
    <location>
        <begin position="105"/>
        <end position="207"/>
    </location>
</feature>
<dbReference type="PANTHER" id="PTHR30469">
    <property type="entry name" value="MULTIDRUG RESISTANCE PROTEIN MDTA"/>
    <property type="match status" value="1"/>
</dbReference>
<dbReference type="GO" id="GO:1990281">
    <property type="term" value="C:efflux pump complex"/>
    <property type="evidence" value="ECO:0007669"/>
    <property type="project" value="TreeGrafter"/>
</dbReference>
<proteinExistence type="predicted"/>
<keyword evidence="1" id="KW-0472">Membrane</keyword>
<dbReference type="Proteomes" id="UP000823936">
    <property type="component" value="Unassembled WGS sequence"/>
</dbReference>
<dbReference type="Pfam" id="PF25917">
    <property type="entry name" value="BSH_RND"/>
    <property type="match status" value="1"/>
</dbReference>
<dbReference type="InterPro" id="IPR058625">
    <property type="entry name" value="MdtA-like_BSH"/>
</dbReference>
<dbReference type="SUPFAM" id="SSF111369">
    <property type="entry name" value="HlyD-like secretion proteins"/>
    <property type="match status" value="1"/>
</dbReference>
<comment type="caution">
    <text evidence="3">The sequence shown here is derived from an EMBL/GenBank/DDBJ whole genome shotgun (WGS) entry which is preliminary data.</text>
</comment>
<dbReference type="Gene3D" id="2.40.50.100">
    <property type="match status" value="1"/>
</dbReference>
<dbReference type="GO" id="GO:0015562">
    <property type="term" value="F:efflux transmembrane transporter activity"/>
    <property type="evidence" value="ECO:0007669"/>
    <property type="project" value="TreeGrafter"/>
</dbReference>
<name>A0A9D1TNR1_9SPIO</name>
<dbReference type="PANTHER" id="PTHR30469:SF15">
    <property type="entry name" value="HLYD FAMILY OF SECRETION PROTEINS"/>
    <property type="match status" value="1"/>
</dbReference>
<sequence>MENKDLKKEEELNISKIQEEKLRAAYASRKRKRRIKRIITWVVVIVILLTLYIMYSQYQSDRAAQAAAMSRTVARETQVYRTSYQVTVDVSGYVEPKEIQEAGFRTSGPVTAVYVEEGDIVKEGDLLASVDNTSQMASLKNIENQLESAKLTGSLKEVELLELQKTAAERNLDYTNIYANFDGIVTKVDIASGDYYEAGAGAVITVIDNSSLKATIEIDEIDMQYVSEGMQASLTFDSLPGVTVPAYVSYVPMLGRYSNSGIGVVDVELTIDNPPEGVIPGYSFEGNLNAEGEESMLVCAQAAVTTGRGGVSTVNKKMEDGTSQSVNVNVRYLGENLVQIISGDIKEGDVLTYESKSGNMMNMMF</sequence>
<reference evidence="3" key="1">
    <citation type="journal article" date="2021" name="PeerJ">
        <title>Extensive microbial diversity within the chicken gut microbiome revealed by metagenomics and culture.</title>
        <authorList>
            <person name="Gilroy R."/>
            <person name="Ravi A."/>
            <person name="Getino M."/>
            <person name="Pursley I."/>
            <person name="Horton D.L."/>
            <person name="Alikhan N.F."/>
            <person name="Baker D."/>
            <person name="Gharbi K."/>
            <person name="Hall N."/>
            <person name="Watson M."/>
            <person name="Adriaenssens E.M."/>
            <person name="Foster-Nyarko E."/>
            <person name="Jarju S."/>
            <person name="Secka A."/>
            <person name="Antonio M."/>
            <person name="Oren A."/>
            <person name="Chaudhuri R.R."/>
            <person name="La Ragione R."/>
            <person name="Hildebrand F."/>
            <person name="Pallen M.J."/>
        </authorList>
    </citation>
    <scope>NUCLEOTIDE SEQUENCE</scope>
    <source>
        <strain evidence="3">Gambia11-129</strain>
    </source>
</reference>
<keyword evidence="1" id="KW-0812">Transmembrane</keyword>
<accession>A0A9D1TNR1</accession>
<dbReference type="EMBL" id="DXHU01000022">
    <property type="protein sequence ID" value="HIV99256.1"/>
    <property type="molecule type" value="Genomic_DNA"/>
</dbReference>
<keyword evidence="1" id="KW-1133">Transmembrane helix</keyword>
<feature type="transmembrane region" description="Helical" evidence="1">
    <location>
        <begin position="38"/>
        <end position="55"/>
    </location>
</feature>
<evidence type="ECO:0000313" key="3">
    <source>
        <dbReference type="EMBL" id="HIV99256.1"/>
    </source>
</evidence>